<evidence type="ECO:0000256" key="2">
    <source>
        <dbReference type="ARBA" id="ARBA00023015"/>
    </source>
</evidence>
<feature type="region of interest" description="Disordered" evidence="6">
    <location>
        <begin position="245"/>
        <end position="277"/>
    </location>
</feature>
<feature type="region of interest" description="Disordered" evidence="6">
    <location>
        <begin position="370"/>
        <end position="390"/>
    </location>
</feature>
<feature type="compositionally biased region" description="Low complexity" evidence="6">
    <location>
        <begin position="45"/>
        <end position="56"/>
    </location>
</feature>
<keyword evidence="5" id="KW-0539">Nucleus</keyword>
<dbReference type="InterPro" id="IPR050797">
    <property type="entry name" value="Carb_Metab_Trans_Reg"/>
</dbReference>
<feature type="region of interest" description="Disordered" evidence="6">
    <location>
        <begin position="299"/>
        <end position="320"/>
    </location>
</feature>
<dbReference type="Gene3D" id="4.10.240.10">
    <property type="entry name" value="Zn(2)-C6 fungal-type DNA-binding domain"/>
    <property type="match status" value="1"/>
</dbReference>
<feature type="domain" description="Zn(2)-C6 fungal-type" evidence="7">
    <location>
        <begin position="274"/>
        <end position="345"/>
    </location>
</feature>
<feature type="compositionally biased region" description="Basic and acidic residues" evidence="6">
    <location>
        <begin position="953"/>
        <end position="963"/>
    </location>
</feature>
<feature type="region of interest" description="Disordered" evidence="6">
    <location>
        <begin position="26"/>
        <end position="98"/>
    </location>
</feature>
<dbReference type="GO" id="GO:0000981">
    <property type="term" value="F:DNA-binding transcription factor activity, RNA polymerase II-specific"/>
    <property type="evidence" value="ECO:0007669"/>
    <property type="project" value="InterPro"/>
</dbReference>
<dbReference type="InterPro" id="IPR036864">
    <property type="entry name" value="Zn2-C6_fun-type_DNA-bd_sf"/>
</dbReference>
<dbReference type="InterPro" id="IPR001138">
    <property type="entry name" value="Zn2Cys6_DnaBD"/>
</dbReference>
<sequence length="1135" mass="126950">MSDSNWWEELLLTTVPDWQYEQMPHSYPHGEGFKHPHQPQHIHEQQQLGRSSQRGRPPAIHIPQNPYDHQQHQQQQQQYGHPHQVQQVQGYYPPPPPPNIFYAAGNQPPGPPVNMTLNQSYDTDITPKQEHDGPSVLIPHHQHQHQMPPNYLDQQQQYSHQQMQAPLMSPYDMPLGSGSSHNPNVSEYFPPLHTPTVAPMDSGSSQHTGMVEYFPPTLSTPHHPQGVMSNIPLDHQTWQSTVPAPLSHHQAHSKGNASAGPSTKAEKSGSKTTRQQFTACGACRHRRVKCDLKDKQEAAEKANEEDGVGPSRSKNSGKQKKVSCTNCIERGLNCIDEFAPLKAAKQLRRGKRISEIEMLFGKTAASAAAAHQTGEAASDTSLSPTKGKEPLEVMPDLTREFFDSAFFMRFQVQRPILDPQNFIGRYLSNPNPTAAAMGPEGACLCHVLYAWAVSYGVDEYGKLDIPEGGGTPLEDISLLGPGDFEMRRETDRQKRRERMRSVAEVILREIDECGIMRKPTWDGVRVLLLVLPLTDGIASPVERLSMYEAAISQVFTLCSFVAMGYDGQPSGTAGINGGSDELDGQDLARVRVRIYWYAFVHEGITTGLKGGRLHLDDEDLETIQDSIDHKALVRDSAAFRISSKFATAPINLALACRKINKALTGPAAKRRTAVNGDLVKQAWEALEKCWEEFDQLKSEASSSGPTFAQGDEVIRFADGWKIFLFEAQNVIRNNLEERINKLSQAQAQITAYITESNPSTPEAMHNDLIHAQHLLDIAKSKCEVKTRQIMEIIRTHVGTRFFEWDASLVRDGTYYTAMLLARAGGSDEDIQLCIRALNELRWAHAKAWERSIDLRKEWQERSSNLADQVQADGTWEAVLTDLAKLSSEGQSRQTGLQSDAQSRSTTSSHSNHQRHSSAHVIHQQTHAQQQQGLIIQTPIHQHHQHIHVHGHDQHIRISSHHSEPTNSTSPKFHSPTIISPTFETAQNLHISSMRGYVPQTQPQSTQSASAVLESFDEHPPSTNTDPNYDSWLNSQTDNQIQNQDPRMYNQPIQQQQQPPPQFYQAYTGNNNIIPNHLGPPPLNSGAMPNLDTSAAMEYEMPDGNYQPQSQAAAPTQGQYVLQEDGSQIYVPYRFM</sequence>
<dbReference type="GO" id="GO:0003677">
    <property type="term" value="F:DNA binding"/>
    <property type="evidence" value="ECO:0007669"/>
    <property type="project" value="UniProtKB-KW"/>
</dbReference>
<feature type="compositionally biased region" description="Low complexity" evidence="6">
    <location>
        <begin position="919"/>
        <end position="931"/>
    </location>
</feature>
<keyword evidence="9" id="KW-1185">Reference proteome</keyword>
<dbReference type="GeneID" id="28968362"/>
<feature type="compositionally biased region" description="Polar residues" evidence="6">
    <location>
        <begin position="964"/>
        <end position="973"/>
    </location>
</feature>
<dbReference type="GO" id="GO:0008270">
    <property type="term" value="F:zinc ion binding"/>
    <property type="evidence" value="ECO:0007669"/>
    <property type="project" value="InterPro"/>
</dbReference>
<name>A0AAJ8MGW5_9TREE</name>
<dbReference type="RefSeq" id="XP_018263170.2">
    <property type="nucleotide sequence ID" value="XM_018407959.2"/>
</dbReference>
<dbReference type="SMART" id="SM00066">
    <property type="entry name" value="GAL4"/>
    <property type="match status" value="1"/>
</dbReference>
<keyword evidence="4" id="KW-0804">Transcription</keyword>
<evidence type="ECO:0000259" key="7">
    <source>
        <dbReference type="SMART" id="SM00066"/>
    </source>
</evidence>
<protein>
    <recommendedName>
        <fullName evidence="7">Zn(2)-C6 fungal-type domain-containing protein</fullName>
    </recommendedName>
</protein>
<accession>A0AAJ8MGW5</accession>
<dbReference type="AlphaFoldDB" id="A0AAJ8MGW5"/>
<feature type="region of interest" description="Disordered" evidence="6">
    <location>
        <begin position="953"/>
        <end position="973"/>
    </location>
</feature>
<feature type="compositionally biased region" description="Low complexity" evidence="6">
    <location>
        <begin position="63"/>
        <end position="91"/>
    </location>
</feature>
<dbReference type="PANTHER" id="PTHR31668:SF26">
    <property type="entry name" value="GLUCOSE TRANSPORT TRANSCRIPTION REGULATOR RGT1-RELATED"/>
    <property type="match status" value="1"/>
</dbReference>
<feature type="compositionally biased region" description="Polar residues" evidence="6">
    <location>
        <begin position="1020"/>
        <end position="1035"/>
    </location>
</feature>
<dbReference type="Proteomes" id="UP000078595">
    <property type="component" value="Chromosome 5"/>
</dbReference>
<proteinExistence type="predicted"/>
<dbReference type="SUPFAM" id="SSF57701">
    <property type="entry name" value="Zn2/Cys6 DNA-binding domain"/>
    <property type="match status" value="1"/>
</dbReference>
<keyword evidence="3" id="KW-0238">DNA-binding</keyword>
<dbReference type="KEGG" id="kdj:28968362"/>
<evidence type="ECO:0000256" key="1">
    <source>
        <dbReference type="ARBA" id="ARBA00022723"/>
    </source>
</evidence>
<gene>
    <name evidence="8" type="ORF">I303_104361</name>
</gene>
<evidence type="ECO:0000313" key="9">
    <source>
        <dbReference type="Proteomes" id="UP000078595"/>
    </source>
</evidence>
<reference evidence="8" key="2">
    <citation type="submission" date="2024-02" db="EMBL/GenBank/DDBJ databases">
        <title>Comparative genomics of Cryptococcus and Kwoniella reveals pathogenesis evolution and contrasting modes of karyotype evolution via chromosome fusion or intercentromeric recombination.</title>
        <authorList>
            <person name="Coelho M.A."/>
            <person name="David-Palma M."/>
            <person name="Shea T."/>
            <person name="Bowers K."/>
            <person name="McGinley-Smith S."/>
            <person name="Mohammad A.W."/>
            <person name="Gnirke A."/>
            <person name="Yurkov A.M."/>
            <person name="Nowrousian M."/>
            <person name="Sun S."/>
            <person name="Cuomo C.A."/>
            <person name="Heitman J."/>
        </authorList>
    </citation>
    <scope>NUCLEOTIDE SEQUENCE</scope>
    <source>
        <strain evidence="8">CBS 10117</strain>
    </source>
</reference>
<keyword evidence="1" id="KW-0479">Metal-binding</keyword>
<dbReference type="CDD" id="cd00067">
    <property type="entry name" value="GAL4"/>
    <property type="match status" value="1"/>
</dbReference>
<keyword evidence="2" id="KW-0805">Transcription regulation</keyword>
<reference evidence="8" key="1">
    <citation type="submission" date="2013-07" db="EMBL/GenBank/DDBJ databases">
        <authorList>
            <consortium name="The Broad Institute Genome Sequencing Platform"/>
            <person name="Cuomo C."/>
            <person name="Litvintseva A."/>
            <person name="Chen Y."/>
            <person name="Heitman J."/>
            <person name="Sun S."/>
            <person name="Springer D."/>
            <person name="Dromer F."/>
            <person name="Young S.K."/>
            <person name="Zeng Q."/>
            <person name="Gargeya S."/>
            <person name="Fitzgerald M."/>
            <person name="Abouelleil A."/>
            <person name="Alvarado L."/>
            <person name="Berlin A.M."/>
            <person name="Chapman S.B."/>
            <person name="Dewar J."/>
            <person name="Goldberg J."/>
            <person name="Griggs A."/>
            <person name="Gujja S."/>
            <person name="Hansen M."/>
            <person name="Howarth C."/>
            <person name="Imamovic A."/>
            <person name="Larimer J."/>
            <person name="McCowan C."/>
            <person name="Murphy C."/>
            <person name="Pearson M."/>
            <person name="Priest M."/>
            <person name="Roberts A."/>
            <person name="Saif S."/>
            <person name="Shea T."/>
            <person name="Sykes S."/>
            <person name="Wortman J."/>
            <person name="Nusbaum C."/>
            <person name="Birren B."/>
        </authorList>
    </citation>
    <scope>NUCLEOTIDE SEQUENCE</scope>
    <source>
        <strain evidence="8">CBS 10117</strain>
    </source>
</reference>
<dbReference type="PANTHER" id="PTHR31668">
    <property type="entry name" value="GLUCOSE TRANSPORT TRANSCRIPTION REGULATOR RGT1-RELATED-RELATED"/>
    <property type="match status" value="1"/>
</dbReference>
<evidence type="ECO:0000256" key="3">
    <source>
        <dbReference type="ARBA" id="ARBA00023125"/>
    </source>
</evidence>
<feature type="compositionally biased region" description="Polar residues" evidence="6">
    <location>
        <begin position="887"/>
        <end position="910"/>
    </location>
</feature>
<evidence type="ECO:0000256" key="4">
    <source>
        <dbReference type="ARBA" id="ARBA00023163"/>
    </source>
</evidence>
<feature type="region of interest" description="Disordered" evidence="6">
    <location>
        <begin position="886"/>
        <end position="931"/>
    </location>
</feature>
<evidence type="ECO:0000256" key="5">
    <source>
        <dbReference type="ARBA" id="ARBA00023242"/>
    </source>
</evidence>
<dbReference type="EMBL" id="CP144534">
    <property type="protein sequence ID" value="WWC61776.1"/>
    <property type="molecule type" value="Genomic_DNA"/>
</dbReference>
<organism evidence="8 9">
    <name type="scientific">Kwoniella dejecticola CBS 10117</name>
    <dbReference type="NCBI Taxonomy" id="1296121"/>
    <lineage>
        <taxon>Eukaryota</taxon>
        <taxon>Fungi</taxon>
        <taxon>Dikarya</taxon>
        <taxon>Basidiomycota</taxon>
        <taxon>Agaricomycotina</taxon>
        <taxon>Tremellomycetes</taxon>
        <taxon>Tremellales</taxon>
        <taxon>Cryptococcaceae</taxon>
        <taxon>Kwoniella</taxon>
    </lineage>
</organism>
<evidence type="ECO:0000313" key="8">
    <source>
        <dbReference type="EMBL" id="WWC61776.1"/>
    </source>
</evidence>
<evidence type="ECO:0000256" key="6">
    <source>
        <dbReference type="SAM" id="MobiDB-lite"/>
    </source>
</evidence>
<feature type="region of interest" description="Disordered" evidence="6">
    <location>
        <begin position="1015"/>
        <end position="1035"/>
    </location>
</feature>